<dbReference type="PATRIC" id="fig|189381.12.peg.3695"/>
<feature type="transmembrane region" description="Helical" evidence="7">
    <location>
        <begin position="228"/>
        <end position="245"/>
    </location>
</feature>
<name>A0A0M0G0W8_9BACI</name>
<dbReference type="EMBL" id="LGUE01000008">
    <property type="protein sequence ID" value="KON83257.1"/>
    <property type="molecule type" value="Genomic_DNA"/>
</dbReference>
<dbReference type="PANTHER" id="PTHR33362:SF2">
    <property type="entry name" value="TRAP TRANSPORTER LARGE PERMEASE PROTEIN"/>
    <property type="match status" value="1"/>
</dbReference>
<dbReference type="RefSeq" id="WP_053429876.1">
    <property type="nucleotide sequence ID" value="NZ_JAUKEH010000003.1"/>
</dbReference>
<feature type="transmembrane region" description="Helical" evidence="7">
    <location>
        <begin position="46"/>
        <end position="73"/>
    </location>
</feature>
<feature type="transmembrane region" description="Helical" evidence="7">
    <location>
        <begin position="425"/>
        <end position="444"/>
    </location>
</feature>
<proteinExistence type="predicted"/>
<dbReference type="OrthoDB" id="3761770at2"/>
<dbReference type="Proteomes" id="UP000037405">
    <property type="component" value="Unassembled WGS sequence"/>
</dbReference>
<keyword evidence="3" id="KW-0997">Cell inner membrane</keyword>
<evidence type="ECO:0000256" key="7">
    <source>
        <dbReference type="SAM" id="Phobius"/>
    </source>
</evidence>
<organism evidence="9 10">
    <name type="scientific">Rossellomorea marisflavi</name>
    <dbReference type="NCBI Taxonomy" id="189381"/>
    <lineage>
        <taxon>Bacteria</taxon>
        <taxon>Bacillati</taxon>
        <taxon>Bacillota</taxon>
        <taxon>Bacilli</taxon>
        <taxon>Bacillales</taxon>
        <taxon>Bacillaceae</taxon>
        <taxon>Rossellomorea</taxon>
    </lineage>
</organism>
<dbReference type="GO" id="GO:0005886">
    <property type="term" value="C:plasma membrane"/>
    <property type="evidence" value="ECO:0007669"/>
    <property type="project" value="UniProtKB-SubCell"/>
</dbReference>
<dbReference type="Pfam" id="PF06808">
    <property type="entry name" value="DctM"/>
    <property type="match status" value="1"/>
</dbReference>
<feature type="transmembrane region" description="Helical" evidence="7">
    <location>
        <begin position="303"/>
        <end position="326"/>
    </location>
</feature>
<evidence type="ECO:0000256" key="6">
    <source>
        <dbReference type="ARBA" id="ARBA00023136"/>
    </source>
</evidence>
<evidence type="ECO:0000256" key="4">
    <source>
        <dbReference type="ARBA" id="ARBA00022692"/>
    </source>
</evidence>
<evidence type="ECO:0000256" key="1">
    <source>
        <dbReference type="ARBA" id="ARBA00004429"/>
    </source>
</evidence>
<evidence type="ECO:0000313" key="10">
    <source>
        <dbReference type="Proteomes" id="UP000037405"/>
    </source>
</evidence>
<evidence type="ECO:0000256" key="5">
    <source>
        <dbReference type="ARBA" id="ARBA00022989"/>
    </source>
</evidence>
<evidence type="ECO:0000313" key="9">
    <source>
        <dbReference type="EMBL" id="KON83257.1"/>
    </source>
</evidence>
<evidence type="ECO:0000256" key="2">
    <source>
        <dbReference type="ARBA" id="ARBA00022475"/>
    </source>
</evidence>
<feature type="transmembrane region" description="Helical" evidence="7">
    <location>
        <begin position="265"/>
        <end position="282"/>
    </location>
</feature>
<comment type="caution">
    <text evidence="9">The sequence shown here is derived from an EMBL/GenBank/DDBJ whole genome shotgun (WGS) entry which is preliminary data.</text>
</comment>
<evidence type="ECO:0000256" key="3">
    <source>
        <dbReference type="ARBA" id="ARBA00022519"/>
    </source>
</evidence>
<keyword evidence="10" id="KW-1185">Reference proteome</keyword>
<gene>
    <name evidence="9" type="ORF">AF331_20775</name>
</gene>
<evidence type="ECO:0000259" key="8">
    <source>
        <dbReference type="Pfam" id="PF06808"/>
    </source>
</evidence>
<feature type="domain" description="TRAP C4-dicarboxylate transport system permease DctM subunit" evidence="8">
    <location>
        <begin position="37"/>
        <end position="433"/>
    </location>
</feature>
<keyword evidence="6 7" id="KW-0472">Membrane</keyword>
<dbReference type="AlphaFoldDB" id="A0A0M0G0W8"/>
<dbReference type="GO" id="GO:0022857">
    <property type="term" value="F:transmembrane transporter activity"/>
    <property type="evidence" value="ECO:0007669"/>
    <property type="project" value="TreeGrafter"/>
</dbReference>
<reference evidence="10" key="1">
    <citation type="submission" date="2015-07" db="EMBL/GenBank/DDBJ databases">
        <title>Fjat-14235 jcm11544.</title>
        <authorList>
            <person name="Liu B."/>
            <person name="Wang J."/>
            <person name="Zhu Y."/>
            <person name="Liu G."/>
            <person name="Chen Q."/>
            <person name="Chen Z."/>
            <person name="Lan J."/>
            <person name="Che J."/>
            <person name="Ge C."/>
            <person name="Shi H."/>
            <person name="Pan Z."/>
            <person name="Liu X."/>
        </authorList>
    </citation>
    <scope>NUCLEOTIDE SEQUENCE [LARGE SCALE GENOMIC DNA]</scope>
    <source>
        <strain evidence="10">JCM 11544</strain>
    </source>
</reference>
<feature type="transmembrane region" description="Helical" evidence="7">
    <location>
        <begin position="179"/>
        <end position="201"/>
    </location>
</feature>
<protein>
    <submittedName>
        <fullName evidence="9">C4-dicarboxylate ABC transporter permease</fullName>
    </submittedName>
</protein>
<keyword evidence="4 7" id="KW-0812">Transmembrane</keyword>
<keyword evidence="2" id="KW-1003">Cell membrane</keyword>
<dbReference type="InterPro" id="IPR010656">
    <property type="entry name" value="DctM"/>
</dbReference>
<keyword evidence="5 7" id="KW-1133">Transmembrane helix</keyword>
<feature type="transmembrane region" description="Helical" evidence="7">
    <location>
        <begin position="153"/>
        <end position="173"/>
    </location>
</feature>
<feature type="transmembrane region" description="Helical" evidence="7">
    <location>
        <begin position="338"/>
        <end position="358"/>
    </location>
</feature>
<feature type="transmembrane region" description="Helical" evidence="7">
    <location>
        <begin position="370"/>
        <end position="393"/>
    </location>
</feature>
<dbReference type="InterPro" id="IPR004681">
    <property type="entry name" value="TRAP_DctM"/>
</dbReference>
<comment type="subcellular location">
    <subcellularLocation>
        <location evidence="1">Cell inner membrane</location>
        <topology evidence="1">Multi-pass membrane protein</topology>
    </subcellularLocation>
</comment>
<sequence>MGIIALIVFVSILIVWSLWLKRNLGEASLIGFIAISLLGGTKALDLFFRGISFASTFSVLYAAVAFVFMAYVIDKFGIVERLLGILNSLVGRLPGAPAIMDAVGSSLMGTLSGGDSGNTAATGSITGPWMLKNKWNKEIAASVMVGNGGMASVLPPTTSMFIVLGFAPVAAAITTGEYYIALLIAGAYQFIHRLILIGYFVKKQGIKAFPAESIQPLRVSLREGWTSIFIYLGAIIPLILTIGPLSEVLKNISSIGESALKSIDIVIWIPTLMIAISFILARKSRPRSISSLLDFVSSSIPRFTVIGALIFFAVASSEVLTALGLSDNIAQLMSSANTPGWLTVLLLGIGITAIAGPLTSTGTLTAVGLVSYEILVASGFSPLVSAVVVMTFASTSAQMPPASGSIYIASGIVGARPEKTFGMLMLYYACPVILIGWLIAMGILPI</sequence>
<dbReference type="PANTHER" id="PTHR33362">
    <property type="entry name" value="SIALIC ACID TRAP TRANSPORTER PERMEASE PROTEIN SIAT-RELATED"/>
    <property type="match status" value="1"/>
</dbReference>
<accession>A0A0M0G0W8</accession>